<protein>
    <submittedName>
        <fullName evidence="2">Uncharacterized protein</fullName>
    </submittedName>
</protein>
<evidence type="ECO:0000313" key="2">
    <source>
        <dbReference type="EMBL" id="KAK2101276.1"/>
    </source>
</evidence>
<feature type="compositionally biased region" description="Basic and acidic residues" evidence="1">
    <location>
        <begin position="52"/>
        <end position="62"/>
    </location>
</feature>
<dbReference type="EMBL" id="JASSZA010000009">
    <property type="protein sequence ID" value="KAK2101276.1"/>
    <property type="molecule type" value="Genomic_DNA"/>
</dbReference>
<feature type="region of interest" description="Disordered" evidence="1">
    <location>
        <begin position="38"/>
        <end position="62"/>
    </location>
</feature>
<proteinExistence type="predicted"/>
<reference evidence="2 3" key="1">
    <citation type="submission" date="2023-05" db="EMBL/GenBank/DDBJ databases">
        <title>B98-5 Cell Line De Novo Hybrid Assembly: An Optical Mapping Approach.</title>
        <authorList>
            <person name="Kananen K."/>
            <person name="Auerbach J.A."/>
            <person name="Kautto E."/>
            <person name="Blachly J.S."/>
        </authorList>
    </citation>
    <scope>NUCLEOTIDE SEQUENCE [LARGE SCALE GENOMIC DNA]</scope>
    <source>
        <strain evidence="2">B95-8</strain>
        <tissue evidence="2">Cell line</tissue>
    </source>
</reference>
<keyword evidence="3" id="KW-1185">Reference proteome</keyword>
<comment type="caution">
    <text evidence="2">The sequence shown here is derived from an EMBL/GenBank/DDBJ whole genome shotgun (WGS) entry which is preliminary data.</text>
</comment>
<gene>
    <name evidence="2" type="ORF">P7K49_018942</name>
</gene>
<dbReference type="Proteomes" id="UP001266305">
    <property type="component" value="Unassembled WGS sequence"/>
</dbReference>
<feature type="non-terminal residue" evidence="2">
    <location>
        <position position="1"/>
    </location>
</feature>
<organism evidence="2 3">
    <name type="scientific">Saguinus oedipus</name>
    <name type="common">Cotton-top tamarin</name>
    <name type="synonym">Oedipomidas oedipus</name>
    <dbReference type="NCBI Taxonomy" id="9490"/>
    <lineage>
        <taxon>Eukaryota</taxon>
        <taxon>Metazoa</taxon>
        <taxon>Chordata</taxon>
        <taxon>Craniata</taxon>
        <taxon>Vertebrata</taxon>
        <taxon>Euteleostomi</taxon>
        <taxon>Mammalia</taxon>
        <taxon>Eutheria</taxon>
        <taxon>Euarchontoglires</taxon>
        <taxon>Primates</taxon>
        <taxon>Haplorrhini</taxon>
        <taxon>Platyrrhini</taxon>
        <taxon>Cebidae</taxon>
        <taxon>Callitrichinae</taxon>
        <taxon>Saguinus</taxon>
    </lineage>
</organism>
<evidence type="ECO:0000256" key="1">
    <source>
        <dbReference type="SAM" id="MobiDB-lite"/>
    </source>
</evidence>
<sequence>IGKYDYNCEHYVYCPAKCMSHYSGVEIKGISLHQLPVAGISPGKQDSEDTEPDLRQHSQDKA</sequence>
<feature type="non-terminal residue" evidence="2">
    <location>
        <position position="62"/>
    </location>
</feature>
<name>A0ABQ9UVZ5_SAGOE</name>
<accession>A0ABQ9UVZ5</accession>
<evidence type="ECO:0000313" key="3">
    <source>
        <dbReference type="Proteomes" id="UP001266305"/>
    </source>
</evidence>